<accession>A0ABD2WSH4</accession>
<gene>
    <name evidence="1" type="ORF">TKK_010132</name>
</gene>
<protein>
    <submittedName>
        <fullName evidence="1">Uncharacterized protein</fullName>
    </submittedName>
</protein>
<sequence>MLRHCSSTSSNEVPFGQMSNATATSTLFKHQKPQHKHKSKHLNHLQYHSTSHPIKYAATIPSVRPKDLTCTVCNYKFHLITGKGTRAFDFSFETRRFFVFEH</sequence>
<evidence type="ECO:0000313" key="2">
    <source>
        <dbReference type="Proteomes" id="UP001627154"/>
    </source>
</evidence>
<comment type="caution">
    <text evidence="1">The sequence shown here is derived from an EMBL/GenBank/DDBJ whole genome shotgun (WGS) entry which is preliminary data.</text>
</comment>
<organism evidence="1 2">
    <name type="scientific">Trichogramma kaykai</name>
    <dbReference type="NCBI Taxonomy" id="54128"/>
    <lineage>
        <taxon>Eukaryota</taxon>
        <taxon>Metazoa</taxon>
        <taxon>Ecdysozoa</taxon>
        <taxon>Arthropoda</taxon>
        <taxon>Hexapoda</taxon>
        <taxon>Insecta</taxon>
        <taxon>Pterygota</taxon>
        <taxon>Neoptera</taxon>
        <taxon>Endopterygota</taxon>
        <taxon>Hymenoptera</taxon>
        <taxon>Apocrita</taxon>
        <taxon>Proctotrupomorpha</taxon>
        <taxon>Chalcidoidea</taxon>
        <taxon>Trichogrammatidae</taxon>
        <taxon>Trichogramma</taxon>
    </lineage>
</organism>
<dbReference type="Proteomes" id="UP001627154">
    <property type="component" value="Unassembled WGS sequence"/>
</dbReference>
<evidence type="ECO:0000313" key="1">
    <source>
        <dbReference type="EMBL" id="KAL3395810.1"/>
    </source>
</evidence>
<name>A0ABD2WSH4_9HYME</name>
<proteinExistence type="predicted"/>
<dbReference type="EMBL" id="JBJJXI010000077">
    <property type="protein sequence ID" value="KAL3395810.1"/>
    <property type="molecule type" value="Genomic_DNA"/>
</dbReference>
<keyword evidence="2" id="KW-1185">Reference proteome</keyword>
<reference evidence="1 2" key="1">
    <citation type="journal article" date="2024" name="bioRxiv">
        <title>A reference genome for Trichogramma kaykai: A tiny desert-dwelling parasitoid wasp with competing sex-ratio distorters.</title>
        <authorList>
            <person name="Culotta J."/>
            <person name="Lindsey A.R."/>
        </authorList>
    </citation>
    <scope>NUCLEOTIDE SEQUENCE [LARGE SCALE GENOMIC DNA]</scope>
    <source>
        <strain evidence="1 2">KSX58</strain>
    </source>
</reference>
<dbReference type="AlphaFoldDB" id="A0ABD2WSH4"/>